<dbReference type="InterPro" id="IPR016164">
    <property type="entry name" value="FAD-linked_Oxase-like_C"/>
</dbReference>
<evidence type="ECO:0000256" key="10">
    <source>
        <dbReference type="ARBA" id="ARBA00038897"/>
    </source>
</evidence>
<dbReference type="PROSITE" id="PS51379">
    <property type="entry name" value="4FE4S_FER_2"/>
    <property type="match status" value="1"/>
</dbReference>
<evidence type="ECO:0000256" key="2">
    <source>
        <dbReference type="ARBA" id="ARBA00008000"/>
    </source>
</evidence>
<evidence type="ECO:0000313" key="14">
    <source>
        <dbReference type="Proteomes" id="UP001500466"/>
    </source>
</evidence>
<comment type="cofactor">
    <cofactor evidence="1">
        <name>FAD</name>
        <dbReference type="ChEBI" id="CHEBI:57692"/>
    </cofactor>
</comment>
<dbReference type="InterPro" id="IPR016171">
    <property type="entry name" value="Vanillyl_alc_oxidase_C-sub2"/>
</dbReference>
<keyword evidence="7" id="KW-0560">Oxidoreductase</keyword>
<evidence type="ECO:0000256" key="3">
    <source>
        <dbReference type="ARBA" id="ARBA00022630"/>
    </source>
</evidence>
<evidence type="ECO:0000256" key="8">
    <source>
        <dbReference type="ARBA" id="ARBA00023004"/>
    </source>
</evidence>
<dbReference type="InterPro" id="IPR017900">
    <property type="entry name" value="4Fe4S_Fe_S_CS"/>
</dbReference>
<dbReference type="Gene3D" id="1.10.45.10">
    <property type="entry name" value="Vanillyl-alcohol Oxidase, Chain A, domain 4"/>
    <property type="match status" value="1"/>
</dbReference>
<dbReference type="InterPro" id="IPR004017">
    <property type="entry name" value="Cys_rich_dom"/>
</dbReference>
<dbReference type="Pfam" id="PF02913">
    <property type="entry name" value="FAD-oxidase_C"/>
    <property type="match status" value="1"/>
</dbReference>
<proteinExistence type="inferred from homology"/>
<evidence type="ECO:0000256" key="9">
    <source>
        <dbReference type="ARBA" id="ARBA00023014"/>
    </source>
</evidence>
<dbReference type="PROSITE" id="PS51387">
    <property type="entry name" value="FAD_PCMH"/>
    <property type="match status" value="1"/>
</dbReference>
<dbReference type="EC" id="1.1.2.4" evidence="10"/>
<dbReference type="EMBL" id="BAABHS010000042">
    <property type="protein sequence ID" value="GAA4991092.1"/>
    <property type="molecule type" value="Genomic_DNA"/>
</dbReference>
<keyword evidence="5" id="KW-0274">FAD</keyword>
<dbReference type="InterPro" id="IPR016166">
    <property type="entry name" value="FAD-bd_PCMH"/>
</dbReference>
<evidence type="ECO:0000259" key="12">
    <source>
        <dbReference type="PROSITE" id="PS51387"/>
    </source>
</evidence>
<dbReference type="Gene3D" id="3.30.43.10">
    <property type="entry name" value="Uridine Diphospho-n-acetylenolpyruvylglucosamine Reductase, domain 2"/>
    <property type="match status" value="1"/>
</dbReference>
<evidence type="ECO:0000313" key="13">
    <source>
        <dbReference type="EMBL" id="GAA4991092.1"/>
    </source>
</evidence>
<dbReference type="Proteomes" id="UP001500466">
    <property type="component" value="Unassembled WGS sequence"/>
</dbReference>
<dbReference type="Pfam" id="PF02754">
    <property type="entry name" value="CCG"/>
    <property type="match status" value="2"/>
</dbReference>
<protein>
    <recommendedName>
        <fullName evidence="10">D-lactate dehydrogenase (cytochrome)</fullName>
        <ecNumber evidence="10">1.1.2.4</ecNumber>
    </recommendedName>
</protein>
<keyword evidence="6" id="KW-0809">Transit peptide</keyword>
<reference evidence="14" key="1">
    <citation type="journal article" date="2019" name="Int. J. Syst. Evol. Microbiol.">
        <title>The Global Catalogue of Microorganisms (GCM) 10K type strain sequencing project: providing services to taxonomists for standard genome sequencing and annotation.</title>
        <authorList>
            <consortium name="The Broad Institute Genomics Platform"/>
            <consortium name="The Broad Institute Genome Sequencing Center for Infectious Disease"/>
            <person name="Wu L."/>
            <person name="Ma J."/>
        </authorList>
    </citation>
    <scope>NUCLEOTIDE SEQUENCE [LARGE SCALE GENOMIC DNA]</scope>
    <source>
        <strain evidence="14">JCM 17986</strain>
    </source>
</reference>
<dbReference type="SUPFAM" id="SSF56176">
    <property type="entry name" value="FAD-binding/transporter-associated domain-like"/>
    <property type="match status" value="1"/>
</dbReference>
<organism evidence="13 14">
    <name type="scientific">Yinghuangia aomiensis</name>
    <dbReference type="NCBI Taxonomy" id="676205"/>
    <lineage>
        <taxon>Bacteria</taxon>
        <taxon>Bacillati</taxon>
        <taxon>Actinomycetota</taxon>
        <taxon>Actinomycetes</taxon>
        <taxon>Kitasatosporales</taxon>
        <taxon>Streptomycetaceae</taxon>
        <taxon>Yinghuangia</taxon>
    </lineage>
</organism>
<dbReference type="InterPro" id="IPR004113">
    <property type="entry name" value="FAD-bd_oxidored_4_C"/>
</dbReference>
<evidence type="ECO:0000256" key="1">
    <source>
        <dbReference type="ARBA" id="ARBA00001974"/>
    </source>
</evidence>
<evidence type="ECO:0000256" key="4">
    <source>
        <dbReference type="ARBA" id="ARBA00022723"/>
    </source>
</evidence>
<dbReference type="InterPro" id="IPR016167">
    <property type="entry name" value="FAD-bd_PCMH_sub1"/>
</dbReference>
<dbReference type="Gene3D" id="3.30.465.10">
    <property type="match status" value="1"/>
</dbReference>
<comment type="caution">
    <text evidence="13">The sequence shown here is derived from an EMBL/GenBank/DDBJ whole genome shotgun (WGS) entry which is preliminary data.</text>
</comment>
<dbReference type="Pfam" id="PF13183">
    <property type="entry name" value="Fer4_8"/>
    <property type="match status" value="1"/>
</dbReference>
<dbReference type="InterPro" id="IPR036318">
    <property type="entry name" value="FAD-bd_PCMH-like_sf"/>
</dbReference>
<evidence type="ECO:0000259" key="11">
    <source>
        <dbReference type="PROSITE" id="PS51379"/>
    </source>
</evidence>
<dbReference type="RefSeq" id="WP_345680193.1">
    <property type="nucleotide sequence ID" value="NZ_BAABHS010000042.1"/>
</dbReference>
<dbReference type="PANTHER" id="PTHR11748:SF111">
    <property type="entry name" value="D-LACTATE DEHYDROGENASE, MITOCHONDRIAL-RELATED"/>
    <property type="match status" value="1"/>
</dbReference>
<dbReference type="InterPro" id="IPR006094">
    <property type="entry name" value="Oxid_FAD_bind_N"/>
</dbReference>
<evidence type="ECO:0000256" key="6">
    <source>
        <dbReference type="ARBA" id="ARBA00022946"/>
    </source>
</evidence>
<dbReference type="SUPFAM" id="SSF46548">
    <property type="entry name" value="alpha-helical ferredoxin"/>
    <property type="match status" value="1"/>
</dbReference>
<keyword evidence="14" id="KW-1185">Reference proteome</keyword>
<dbReference type="PROSITE" id="PS00198">
    <property type="entry name" value="4FE4S_FER_1"/>
    <property type="match status" value="1"/>
</dbReference>
<dbReference type="InterPro" id="IPR017896">
    <property type="entry name" value="4Fe4S_Fe-S-bd"/>
</dbReference>
<comment type="similarity">
    <text evidence="2">Belongs to the FAD-binding oxidoreductase/transferase type 4 family.</text>
</comment>
<name>A0ABP9I8Z3_9ACTN</name>
<dbReference type="InterPro" id="IPR009051">
    <property type="entry name" value="Helical_ferredxn"/>
</dbReference>
<keyword evidence="3" id="KW-0285">Flavoprotein</keyword>
<feature type="domain" description="4Fe-4S ferredoxin-type" evidence="11">
    <location>
        <begin position="543"/>
        <end position="572"/>
    </location>
</feature>
<keyword evidence="4" id="KW-0479">Metal-binding</keyword>
<sequence length="950" mass="101553">MNPTDTDAPATLLAPIDQDLVAALEIARVGTVAARPSDRLAHAHDASHYLLTPQAIVRPSDTADMSRLARFATSHAMPLAFRSGGTSLSGQAGTEHLLVDTRRHFRRVDILDDGLRARVQPGATVRGVNARLARHHRKLGPDPASEIACTIGGVVANNSSGMTCGTTHNTYRTLESAVLVLASGNVIDTARPDADDELARLQPELHAGLTLLRDRVRADPDSMDRIARLYAIKNTMGYGLNSFVDHDSAVDILLRLVIGSEGTLAFVAEATFRTVPLPTHFATGLLLFDGLEAATAALPELIDAGFAAIELMDATSLRVAQRDPEAPSSLRALTVADHAALLVEFQEFDDIGLDAREDGSTHLWSKFPLVSPVELTRDASARGQLWHVRKGLYALVAGDRPRGTTALLEDIAVPPDRLLPTCRALTGLFVAHAYQDCAIFGHAKDGNIHFMLTERFDDSANLDRYLAFTEDMVDLVLAQGGTLKAEHGTGRMMAPYLARQYGDELHAVMREIKRLADPDGILNPGVLIAEDSRAHVRNLKSTPPVEAEVDQCVECGYCEPGCPSKDLTTTPRQRIVLRREIERAHIGGDHALARALEDDYAYDAIDTCAVDGMCETACPVLINTGDLVRRLRTDRRTTAERATWTFAAKHWGGTTRTMSAALKVAAALPDGVASAATRAARALLGADAVPLWTPDLPRGGGPMAAPAPHDADVVYFPSCVSAMFAPARGGNGVRSAFLSLCESAGLKVAVPPRTGSTCCGTPWKSKGLSDGYREMRVRVEHLLMEATTGGRLPVVCDASSCTEGLLALELSAQGTPLTIIDAVDFVDRVLLPELPPVSKVPDIVVHATCATTRLGITGALLRVAAAAADTVHVPDDWGCCGFAGDRGMLHPELTASATRRQAQRLPEADEFVSANRTCEIGMTRATGHPYRHVLEVLASGVRAAASEAGQ</sequence>
<gene>
    <name evidence="13" type="ORF">GCM10023205_73680</name>
</gene>
<keyword evidence="8" id="KW-0408">Iron</keyword>
<accession>A0ABP9I8Z3</accession>
<keyword evidence="9" id="KW-0411">Iron-sulfur</keyword>
<evidence type="ECO:0000256" key="5">
    <source>
        <dbReference type="ARBA" id="ARBA00022827"/>
    </source>
</evidence>
<evidence type="ECO:0000256" key="7">
    <source>
        <dbReference type="ARBA" id="ARBA00023002"/>
    </source>
</evidence>
<dbReference type="InterPro" id="IPR016169">
    <property type="entry name" value="FAD-bd_PCMH_sub2"/>
</dbReference>
<dbReference type="PANTHER" id="PTHR11748">
    <property type="entry name" value="D-LACTATE DEHYDROGENASE"/>
    <property type="match status" value="1"/>
</dbReference>
<feature type="domain" description="FAD-binding PCMH-type" evidence="12">
    <location>
        <begin position="49"/>
        <end position="277"/>
    </location>
</feature>
<dbReference type="Gene3D" id="1.10.1060.10">
    <property type="entry name" value="Alpha-helical ferredoxin"/>
    <property type="match status" value="1"/>
</dbReference>
<dbReference type="SUPFAM" id="SSF55103">
    <property type="entry name" value="FAD-linked oxidases, C-terminal domain"/>
    <property type="match status" value="1"/>
</dbReference>
<dbReference type="Pfam" id="PF01565">
    <property type="entry name" value="FAD_binding_4"/>
    <property type="match status" value="1"/>
</dbReference>
<dbReference type="Gene3D" id="3.30.70.2740">
    <property type="match status" value="1"/>
</dbReference>